<sequence>MLLRFPAELQRMVVEELRLPRLPVGTPRSLNADFVDSRSALASLCLTSRRFYGLAEPLLYESIALTEDKQFVCLLHALLVKRDRRSWIRSLACPMSIMSETDNLQALPLWNRLIAPCKETDLDQRESLALLFTELEVGRILEEDRWDDDEFGDVQVQFCDQLLAVILCLTTHLEDILLQIPTDQEPHLNDYLLNLDHTLSIARSYHPSGVLKSLRSVRAQPTRLVECESHNSGFREIRPRNVVPGRYDPAFGIDPLCLHAFEMQNVEAVEYCGDNGVWFKLLKPDHGPWTDENLPLDLRGFRSLKSLKLYESRTTPSYLRHLLEQAHSLETFHYTTRQQEWRQDYSDSRYARYAFMPRDFFSLNEALEPIKDTIKELTLGSVKRSWDNGDQEYRDLELIVVLDSFERLTRLSIDVRWLIPISLDMDEEVAIVPLCKRLPQSIEEIRLAETWTRRDLRALSSSSRLEKRAMAWVQAALWTLLGVEDEAGTKVRKISRLRKVTLAAVPTFHSFGALGLGSDDEDDDGDFDCAPLKTDQGIEEMKCAFAMHGVEFNVEWICDHLFFSPSPGDSEDDDESYEFDLYNA</sequence>
<dbReference type="EMBL" id="MAVT02000052">
    <property type="protein sequence ID" value="POS80411.1"/>
    <property type="molecule type" value="Genomic_DNA"/>
</dbReference>
<evidence type="ECO:0000313" key="1">
    <source>
        <dbReference type="EMBL" id="POS80411.1"/>
    </source>
</evidence>
<gene>
    <name evidence="1" type="ORF">DHEL01_v201176</name>
</gene>
<accession>A0A2P5ID36</accession>
<dbReference type="Proteomes" id="UP000094444">
    <property type="component" value="Unassembled WGS sequence"/>
</dbReference>
<comment type="caution">
    <text evidence="1">The sequence shown here is derived from an EMBL/GenBank/DDBJ whole genome shotgun (WGS) entry which is preliminary data.</text>
</comment>
<dbReference type="InParanoid" id="A0A2P5ID36"/>
<organism evidence="1 2">
    <name type="scientific">Diaporthe helianthi</name>
    <dbReference type="NCBI Taxonomy" id="158607"/>
    <lineage>
        <taxon>Eukaryota</taxon>
        <taxon>Fungi</taxon>
        <taxon>Dikarya</taxon>
        <taxon>Ascomycota</taxon>
        <taxon>Pezizomycotina</taxon>
        <taxon>Sordariomycetes</taxon>
        <taxon>Sordariomycetidae</taxon>
        <taxon>Diaporthales</taxon>
        <taxon>Diaporthaceae</taxon>
        <taxon>Diaporthe</taxon>
    </lineage>
</organism>
<dbReference type="AlphaFoldDB" id="A0A2P5ID36"/>
<protein>
    <submittedName>
        <fullName evidence="1">Uncharacterized protein</fullName>
    </submittedName>
</protein>
<keyword evidence="2" id="KW-1185">Reference proteome</keyword>
<evidence type="ECO:0000313" key="2">
    <source>
        <dbReference type="Proteomes" id="UP000094444"/>
    </source>
</evidence>
<reference evidence="1" key="1">
    <citation type="submission" date="2017-09" db="EMBL/GenBank/DDBJ databases">
        <title>Polyketide synthases of a Diaporthe helianthi virulent isolate.</title>
        <authorList>
            <person name="Baroncelli R."/>
        </authorList>
    </citation>
    <scope>NUCLEOTIDE SEQUENCE [LARGE SCALE GENOMIC DNA]</scope>
    <source>
        <strain evidence="1">7/96</strain>
    </source>
</reference>
<dbReference type="OrthoDB" id="5210863at2759"/>
<name>A0A2P5ID36_DIAHE</name>
<proteinExistence type="predicted"/>